<dbReference type="ESTHER" id="cragi-k1q0b1.2">
    <property type="family name" value="Carb_B_Mollusca"/>
</dbReference>
<dbReference type="InterPro" id="IPR050654">
    <property type="entry name" value="AChE-related_enzymes"/>
</dbReference>
<evidence type="ECO:0000256" key="3">
    <source>
        <dbReference type="ARBA" id="ARBA00022801"/>
    </source>
</evidence>
<keyword evidence="3" id="KW-0378">Hydrolase</keyword>
<gene>
    <name evidence="5" type="ORF">CGI_10019559</name>
</gene>
<dbReference type="SUPFAM" id="SSF53474">
    <property type="entry name" value="alpha/beta-Hydrolases"/>
    <property type="match status" value="2"/>
</dbReference>
<feature type="domain" description="Carboxylesterase type B" evidence="4">
    <location>
        <begin position="29"/>
        <end position="514"/>
    </location>
</feature>
<name>K1Q0B1_MAGGI</name>
<dbReference type="HOGENOM" id="CLU_006586_20_1_1"/>
<evidence type="ECO:0000256" key="1">
    <source>
        <dbReference type="ARBA" id="ARBA00005964"/>
    </source>
</evidence>
<evidence type="ECO:0000313" key="5">
    <source>
        <dbReference type="EMBL" id="EKC24799.1"/>
    </source>
</evidence>
<dbReference type="EMBL" id="JH816920">
    <property type="protein sequence ID" value="EKC24799.1"/>
    <property type="molecule type" value="Genomic_DNA"/>
</dbReference>
<proteinExistence type="inferred from homology"/>
<dbReference type="Pfam" id="PF00135">
    <property type="entry name" value="COesterase"/>
    <property type="match status" value="2"/>
</dbReference>
<dbReference type="InterPro" id="IPR002018">
    <property type="entry name" value="CarbesteraseB"/>
</dbReference>
<dbReference type="ESTHER" id="cragi-k1q0b1.1">
    <property type="family name" value="Carb_B_Mollusca"/>
</dbReference>
<dbReference type="InParanoid" id="K1Q0B1"/>
<evidence type="ECO:0000259" key="4">
    <source>
        <dbReference type="Pfam" id="PF00135"/>
    </source>
</evidence>
<dbReference type="Gene3D" id="3.40.50.1820">
    <property type="entry name" value="alpha/beta hydrolase"/>
    <property type="match status" value="2"/>
</dbReference>
<dbReference type="InterPro" id="IPR029058">
    <property type="entry name" value="AB_hydrolase_fold"/>
</dbReference>
<dbReference type="PANTHER" id="PTHR43918">
    <property type="entry name" value="ACETYLCHOLINESTERASE"/>
    <property type="match status" value="1"/>
</dbReference>
<reference evidence="5" key="1">
    <citation type="journal article" date="2012" name="Nature">
        <title>The oyster genome reveals stress adaptation and complexity of shell formation.</title>
        <authorList>
            <person name="Zhang G."/>
            <person name="Fang X."/>
            <person name="Guo X."/>
            <person name="Li L."/>
            <person name="Luo R."/>
            <person name="Xu F."/>
            <person name="Yang P."/>
            <person name="Zhang L."/>
            <person name="Wang X."/>
            <person name="Qi H."/>
            <person name="Xiong Z."/>
            <person name="Que H."/>
            <person name="Xie Y."/>
            <person name="Holland P.W."/>
            <person name="Paps J."/>
            <person name="Zhu Y."/>
            <person name="Wu F."/>
            <person name="Chen Y."/>
            <person name="Wang J."/>
            <person name="Peng C."/>
            <person name="Meng J."/>
            <person name="Yang L."/>
            <person name="Liu J."/>
            <person name="Wen B."/>
            <person name="Zhang N."/>
            <person name="Huang Z."/>
            <person name="Zhu Q."/>
            <person name="Feng Y."/>
            <person name="Mount A."/>
            <person name="Hedgecock D."/>
            <person name="Xu Z."/>
            <person name="Liu Y."/>
            <person name="Domazet-Loso T."/>
            <person name="Du Y."/>
            <person name="Sun X."/>
            <person name="Zhang S."/>
            <person name="Liu B."/>
            <person name="Cheng P."/>
            <person name="Jiang X."/>
            <person name="Li J."/>
            <person name="Fan D."/>
            <person name="Wang W."/>
            <person name="Fu W."/>
            <person name="Wang T."/>
            <person name="Wang B."/>
            <person name="Zhang J."/>
            <person name="Peng Z."/>
            <person name="Li Y."/>
            <person name="Li N."/>
            <person name="Wang J."/>
            <person name="Chen M."/>
            <person name="He Y."/>
            <person name="Tan F."/>
            <person name="Song X."/>
            <person name="Zheng Q."/>
            <person name="Huang R."/>
            <person name="Yang H."/>
            <person name="Du X."/>
            <person name="Chen L."/>
            <person name="Yang M."/>
            <person name="Gaffney P.M."/>
            <person name="Wang S."/>
            <person name="Luo L."/>
            <person name="She Z."/>
            <person name="Ming Y."/>
            <person name="Huang W."/>
            <person name="Zhang S."/>
            <person name="Huang B."/>
            <person name="Zhang Y."/>
            <person name="Qu T."/>
            <person name="Ni P."/>
            <person name="Miao G."/>
            <person name="Wang J."/>
            <person name="Wang Q."/>
            <person name="Steinberg C.E."/>
            <person name="Wang H."/>
            <person name="Li N."/>
            <person name="Qian L."/>
            <person name="Zhang G."/>
            <person name="Li Y."/>
            <person name="Yang H."/>
            <person name="Liu X."/>
            <person name="Wang J."/>
            <person name="Yin Y."/>
            <person name="Wang J."/>
        </authorList>
    </citation>
    <scope>NUCLEOTIDE SEQUENCE [LARGE SCALE GENOMIC DNA]</scope>
    <source>
        <strain evidence="5">05x7-T-G4-1.051#20</strain>
    </source>
</reference>
<dbReference type="GO" id="GO:0003990">
    <property type="term" value="F:acetylcholinesterase activity"/>
    <property type="evidence" value="ECO:0007669"/>
    <property type="project" value="TreeGrafter"/>
</dbReference>
<sequence>MLRRSFSSIIAITLLANLITVIATESNEVEIQTRLGNIIGLQQVTNKGTVYQFLDVPYGKPPRGHLRFQKPQPFGAWSQTLNATKLGPVCYQSEKQTTKYPGLTEDCLKLNIYVPHEISSSNNKAVMVWIHGGGFAFGSGGTYDGSPLSLIGDVIVVTINYRLGIFGFLQSNNYKAKGNAGLWDQILALNWVRYNIKDYGGNPKDVTIFGESAGGFSVSLQSLIPSNRGLFHRVIAQSGVANSHLALPNKSAKHTIEIGEMVGCSQDRIMNEQNFIDCLQSVDAMDLVNASDQLFLGLGFDSMVDIPFAPAIDGELFHKTPNILLKDRTSSEFNFFQSLDMMIGTCDNDGSLALGLSPSFQSKLNLNFSEGLPTREFCESIITVFSKALYNNSRDVSAAICEKYSVTNDNEEQARMFLHMYADAGFVAPATLALKQHSNSVQGSTTYQFVFSEELPLLNPNAPSWYRGSAHASDIFFMFFYEEMKRVSNFSKETDALVDQMRSYWTNFAKTGIERIKKMALQFFLAILLNVAVFQVTGVQNYEILTKLGKVNGVIHPSPGGNVYRFARIPFGKSPTGSRRFRKPQPYGSWNETLDATKFGPPCIQSLKSVPYKSVSEDCLQLNIYVPSNMTREVKRSVMVYIHGGAYMAGSAIDEDGSKFASFGNVILVTINYRLGIFGFPSMQNPNVDENVGIWDQMLALEWIKNNIDDYGGNSSDVTIFGQSAGSFSVNLLMMIPRNKGLFHRAILQSGTANSLIAFKRSSDLGHRIGMDAGCRDQDPRMFLKCIQNLDAGSLVNSTLDYSSNLGINVLTEIVFSPVLDKDLFQKTPIEIIHDKSSAEFQFFESIDMIVGNCDEEGGYVAEYAALFEKQYNFSRKDGIPRRFLCDGVIPSIVELYYKNSSSISETICREYSSNDKDTQSMNAAHLLSDFPFISSAVSALQAHSFNQKSSTYQYIFSEDIRPFYTNMPKWYHGAVHGTELAFMFVAKDMYPTNFTLSPDQMKFARDIINYWTNFAKTG</sequence>
<comment type="similarity">
    <text evidence="1">Belongs to the type-B carboxylesterase/lipase family.</text>
</comment>
<dbReference type="GO" id="GO:0019695">
    <property type="term" value="P:choline metabolic process"/>
    <property type="evidence" value="ECO:0007669"/>
    <property type="project" value="TreeGrafter"/>
</dbReference>
<accession>K1Q0B1</accession>
<dbReference type="AlphaFoldDB" id="K1Q0B1"/>
<dbReference type="GO" id="GO:0006581">
    <property type="term" value="P:acetylcholine catabolic process"/>
    <property type="evidence" value="ECO:0007669"/>
    <property type="project" value="TreeGrafter"/>
</dbReference>
<organism evidence="5">
    <name type="scientific">Magallana gigas</name>
    <name type="common">Pacific oyster</name>
    <name type="synonym">Crassostrea gigas</name>
    <dbReference type="NCBI Taxonomy" id="29159"/>
    <lineage>
        <taxon>Eukaryota</taxon>
        <taxon>Metazoa</taxon>
        <taxon>Spiralia</taxon>
        <taxon>Lophotrochozoa</taxon>
        <taxon>Mollusca</taxon>
        <taxon>Bivalvia</taxon>
        <taxon>Autobranchia</taxon>
        <taxon>Pteriomorphia</taxon>
        <taxon>Ostreida</taxon>
        <taxon>Ostreoidea</taxon>
        <taxon>Ostreidae</taxon>
        <taxon>Magallana</taxon>
    </lineage>
</organism>
<protein>
    <submittedName>
        <fullName evidence="5">Cholinesterase</fullName>
    </submittedName>
</protein>
<keyword evidence="2" id="KW-0719">Serine esterase</keyword>
<dbReference type="GO" id="GO:0005886">
    <property type="term" value="C:plasma membrane"/>
    <property type="evidence" value="ECO:0007669"/>
    <property type="project" value="TreeGrafter"/>
</dbReference>
<dbReference type="GO" id="GO:0005615">
    <property type="term" value="C:extracellular space"/>
    <property type="evidence" value="ECO:0007669"/>
    <property type="project" value="TreeGrafter"/>
</dbReference>
<feature type="domain" description="Carboxylesterase type B" evidence="4">
    <location>
        <begin position="543"/>
        <end position="1019"/>
    </location>
</feature>
<dbReference type="PANTHER" id="PTHR43918:SF4">
    <property type="entry name" value="CARBOXYLIC ESTER HYDROLASE"/>
    <property type="match status" value="1"/>
</dbReference>
<evidence type="ECO:0000256" key="2">
    <source>
        <dbReference type="ARBA" id="ARBA00022487"/>
    </source>
</evidence>